<evidence type="ECO:0000256" key="2">
    <source>
        <dbReference type="PROSITE-ProRule" id="PRU00176"/>
    </source>
</evidence>
<dbReference type="OrthoDB" id="439808at2759"/>
<dbReference type="Gene3D" id="3.30.70.330">
    <property type="match status" value="1"/>
</dbReference>
<proteinExistence type="predicted"/>
<accession>A0A2P5W4R4</accession>
<dbReference type="SUPFAM" id="SSF54928">
    <property type="entry name" value="RNA-binding domain, RBD"/>
    <property type="match status" value="1"/>
</dbReference>
<keyword evidence="1 2" id="KW-0694">RNA-binding</keyword>
<dbReference type="PROSITE" id="PS50102">
    <property type="entry name" value="RRM"/>
    <property type="match status" value="1"/>
</dbReference>
<name>A0A2P5W4R4_GOSBA</name>
<dbReference type="Pfam" id="PF00076">
    <property type="entry name" value="RRM_1"/>
    <property type="match status" value="1"/>
</dbReference>
<dbReference type="SMART" id="SM00360">
    <property type="entry name" value="RRM"/>
    <property type="match status" value="1"/>
</dbReference>
<evidence type="ECO:0000259" key="3">
    <source>
        <dbReference type="PROSITE" id="PS50102"/>
    </source>
</evidence>
<dbReference type="Proteomes" id="UP000239757">
    <property type="component" value="Unassembled WGS sequence"/>
</dbReference>
<dbReference type="PANTHER" id="PTHR11176">
    <property type="entry name" value="BOULE-RELATED"/>
    <property type="match status" value="1"/>
</dbReference>
<dbReference type="GO" id="GO:0003723">
    <property type="term" value="F:RNA binding"/>
    <property type="evidence" value="ECO:0007669"/>
    <property type="project" value="UniProtKB-UniRule"/>
</dbReference>
<protein>
    <recommendedName>
        <fullName evidence="3">RRM domain-containing protein</fullName>
    </recommendedName>
</protein>
<dbReference type="PANTHER" id="PTHR11176:SF16">
    <property type="entry name" value="OS01G0876800 PROTEIN"/>
    <property type="match status" value="1"/>
</dbReference>
<feature type="domain" description="RRM" evidence="3">
    <location>
        <begin position="16"/>
        <end position="62"/>
    </location>
</feature>
<organism evidence="4 5">
    <name type="scientific">Gossypium barbadense</name>
    <name type="common">Sea Island cotton</name>
    <name type="synonym">Hibiscus barbadensis</name>
    <dbReference type="NCBI Taxonomy" id="3634"/>
    <lineage>
        <taxon>Eukaryota</taxon>
        <taxon>Viridiplantae</taxon>
        <taxon>Streptophyta</taxon>
        <taxon>Embryophyta</taxon>
        <taxon>Tracheophyta</taxon>
        <taxon>Spermatophyta</taxon>
        <taxon>Magnoliopsida</taxon>
        <taxon>eudicotyledons</taxon>
        <taxon>Gunneridae</taxon>
        <taxon>Pentapetalae</taxon>
        <taxon>rosids</taxon>
        <taxon>malvids</taxon>
        <taxon>Malvales</taxon>
        <taxon>Malvaceae</taxon>
        <taxon>Malvoideae</taxon>
        <taxon>Gossypium</taxon>
    </lineage>
</organism>
<sequence>MTPANLTGQFGDTTYTKVFVGGLAWETHKDTMKKYFEQFGDILEAVVITDKATGRSKGYGFVLGDRICRNFRVMSTFQTGFGGGVGTATAFASAATFPPHYAIQQGIPCNVYGYSSYSPDYSNYPTSYYNVYGGATAQFPMYGAGPGGLITGTGTTFYPYLQFGEGTGGGATAYSSGQGYGLQYPHHLFQFSTGSYPQHYGAPMSLAPTPPLQSGVTMPLHAPAIPHR</sequence>
<dbReference type="InterPro" id="IPR012677">
    <property type="entry name" value="Nucleotide-bd_a/b_plait_sf"/>
</dbReference>
<dbReference type="InterPro" id="IPR000504">
    <property type="entry name" value="RRM_dom"/>
</dbReference>
<gene>
    <name evidence="4" type="ORF">GOBAR_AA34652</name>
</gene>
<dbReference type="InterPro" id="IPR035979">
    <property type="entry name" value="RBD_domain_sf"/>
</dbReference>
<dbReference type="AlphaFoldDB" id="A0A2P5W4R4"/>
<dbReference type="EMBL" id="KZ669148">
    <property type="protein sequence ID" value="PPR86038.1"/>
    <property type="molecule type" value="Genomic_DNA"/>
</dbReference>
<evidence type="ECO:0000256" key="1">
    <source>
        <dbReference type="ARBA" id="ARBA00022884"/>
    </source>
</evidence>
<reference evidence="4 5" key="1">
    <citation type="submission" date="2015-01" db="EMBL/GenBank/DDBJ databases">
        <title>Genome of allotetraploid Gossypium barbadense reveals genomic plasticity and fiber elongation in cotton evolution.</title>
        <authorList>
            <person name="Chen X."/>
            <person name="Liu X."/>
            <person name="Zhao B."/>
            <person name="Zheng H."/>
            <person name="Hu Y."/>
            <person name="Lu G."/>
            <person name="Yang C."/>
            <person name="Chen J."/>
            <person name="Shan C."/>
            <person name="Zhang L."/>
            <person name="Zhou Y."/>
            <person name="Wang L."/>
            <person name="Guo W."/>
            <person name="Bai Y."/>
            <person name="Ruan J."/>
            <person name="Shangguan X."/>
            <person name="Mao Y."/>
            <person name="Jiang J."/>
            <person name="Zhu Y."/>
            <person name="Lei J."/>
            <person name="Kang H."/>
            <person name="Chen S."/>
            <person name="He X."/>
            <person name="Wang R."/>
            <person name="Wang Y."/>
            <person name="Chen J."/>
            <person name="Wang L."/>
            <person name="Yu S."/>
            <person name="Wang B."/>
            <person name="Wei J."/>
            <person name="Song S."/>
            <person name="Lu X."/>
            <person name="Gao Z."/>
            <person name="Gu W."/>
            <person name="Deng X."/>
            <person name="Ma D."/>
            <person name="Wang S."/>
            <person name="Liang W."/>
            <person name="Fang L."/>
            <person name="Cai C."/>
            <person name="Zhu X."/>
            <person name="Zhou B."/>
            <person name="Zhang Y."/>
            <person name="Chen Z."/>
            <person name="Xu S."/>
            <person name="Zhu R."/>
            <person name="Wang S."/>
            <person name="Zhang T."/>
            <person name="Zhao G."/>
        </authorList>
    </citation>
    <scope>NUCLEOTIDE SEQUENCE [LARGE SCALE GENOMIC DNA]</scope>
    <source>
        <strain evidence="5">cv. Xinhai21</strain>
        <tissue evidence="4">Leaf</tissue>
    </source>
</reference>
<evidence type="ECO:0000313" key="4">
    <source>
        <dbReference type="EMBL" id="PPR86038.1"/>
    </source>
</evidence>
<evidence type="ECO:0000313" key="5">
    <source>
        <dbReference type="Proteomes" id="UP000239757"/>
    </source>
</evidence>